<dbReference type="SUPFAM" id="SSF52833">
    <property type="entry name" value="Thioredoxin-like"/>
    <property type="match status" value="1"/>
</dbReference>
<dbReference type="InterPro" id="IPR042797">
    <property type="entry name" value="GRXCR1"/>
</dbReference>
<keyword evidence="1" id="KW-1185">Reference proteome</keyword>
<proteinExistence type="predicted"/>
<protein>
    <submittedName>
        <fullName evidence="2">Glutaredoxin domain-containing protein</fullName>
    </submittedName>
</protein>
<name>A0A915D4I8_9BILA</name>
<reference evidence="2" key="1">
    <citation type="submission" date="2022-11" db="UniProtKB">
        <authorList>
            <consortium name="WormBaseParasite"/>
        </authorList>
    </citation>
    <scope>IDENTIFICATION</scope>
</reference>
<dbReference type="GO" id="GO:0007605">
    <property type="term" value="P:sensory perception of sound"/>
    <property type="evidence" value="ECO:0007669"/>
    <property type="project" value="InterPro"/>
</dbReference>
<dbReference type="AlphaFoldDB" id="A0A915D4I8"/>
<dbReference type="InterPro" id="IPR036249">
    <property type="entry name" value="Thioredoxin-like_sf"/>
</dbReference>
<evidence type="ECO:0000313" key="2">
    <source>
        <dbReference type="WBParaSite" id="jg15315"/>
    </source>
</evidence>
<dbReference type="PROSITE" id="PS51354">
    <property type="entry name" value="GLUTAREDOXIN_2"/>
    <property type="match status" value="1"/>
</dbReference>
<evidence type="ECO:0000313" key="1">
    <source>
        <dbReference type="Proteomes" id="UP000887574"/>
    </source>
</evidence>
<dbReference type="PANTHER" id="PTHR46990">
    <property type="entry name" value="GLUTAREDOXIN DOMAIN-CONTAINING CYSTEINE-RICH PROTEIN 1"/>
    <property type="match status" value="1"/>
</dbReference>
<accession>A0A915D4I8</accession>
<dbReference type="Proteomes" id="UP000887574">
    <property type="component" value="Unplaced"/>
</dbReference>
<sequence length="248" mass="27894">MTSLETIEVDLLRIKLEIQRVLNQQNPAENLLIKRENGSVRGRKFHVYNTLKRFHLRNQWKADYMAEEDAKVVVYSTSCGVVPEVGERCKKATELFKILEIKSEVRDLNINTELLMELANRIGLTGEDRGAIYSSLPLIYVNGRYFGNHLTLIELNERGELMDFLAEFQGHKQCKMCGGAGYHPCSSCNGGKKSQVTFQNRNLRAFNMASSTLVLRLRDGAGEVCSLSSPVGAGESLQLSRPELSFMT</sequence>
<dbReference type="Gene3D" id="3.40.30.10">
    <property type="entry name" value="Glutaredoxin"/>
    <property type="match status" value="1"/>
</dbReference>
<dbReference type="WBParaSite" id="jg15315">
    <property type="protein sequence ID" value="jg15315"/>
    <property type="gene ID" value="jg15315"/>
</dbReference>
<organism evidence="1 2">
    <name type="scientific">Ditylenchus dipsaci</name>
    <dbReference type="NCBI Taxonomy" id="166011"/>
    <lineage>
        <taxon>Eukaryota</taxon>
        <taxon>Metazoa</taxon>
        <taxon>Ecdysozoa</taxon>
        <taxon>Nematoda</taxon>
        <taxon>Chromadorea</taxon>
        <taxon>Rhabditida</taxon>
        <taxon>Tylenchina</taxon>
        <taxon>Tylenchomorpha</taxon>
        <taxon>Sphaerularioidea</taxon>
        <taxon>Anguinidae</taxon>
        <taxon>Anguininae</taxon>
        <taxon>Ditylenchus</taxon>
    </lineage>
</organism>
<dbReference type="PANTHER" id="PTHR46990:SF1">
    <property type="entry name" value="GLUTAREDOXIN DOMAIN-CONTAINING CYSTEINE-RICH PROTEIN 1"/>
    <property type="match status" value="1"/>
</dbReference>